<evidence type="ECO:0000313" key="2">
    <source>
        <dbReference type="Proteomes" id="UP000001822"/>
    </source>
</evidence>
<dbReference type="RefSeq" id="WP_011586538.1">
    <property type="nucleotide sequence ID" value="NC_008255.1"/>
</dbReference>
<dbReference type="KEGG" id="chu:CHU_3188"/>
<accession>A0A6N4SVX3</accession>
<name>A0A6N4SVX3_CYTH3</name>
<evidence type="ECO:0008006" key="3">
    <source>
        <dbReference type="Google" id="ProtNLM"/>
    </source>
</evidence>
<protein>
    <recommendedName>
        <fullName evidence="3">Outer membrane protein beta-barrel domain-containing protein</fullName>
    </recommendedName>
</protein>
<proteinExistence type="predicted"/>
<dbReference type="OrthoDB" id="1523667at2"/>
<reference evidence="1 2" key="1">
    <citation type="journal article" date="2007" name="Appl. Environ. Microbiol.">
        <title>Genome sequence of the cellulolytic gliding bacterium Cytophaga hutchinsonii.</title>
        <authorList>
            <person name="Xie G."/>
            <person name="Bruce D.C."/>
            <person name="Challacombe J.F."/>
            <person name="Chertkov O."/>
            <person name="Detter J.C."/>
            <person name="Gilna P."/>
            <person name="Han C.S."/>
            <person name="Lucas S."/>
            <person name="Misra M."/>
            <person name="Myers G.L."/>
            <person name="Richardson P."/>
            <person name="Tapia R."/>
            <person name="Thayer N."/>
            <person name="Thompson L.S."/>
            <person name="Brettin T.S."/>
            <person name="Henrissat B."/>
            <person name="Wilson D.B."/>
            <person name="McBride M.J."/>
        </authorList>
    </citation>
    <scope>NUCLEOTIDE SEQUENCE [LARGE SCALE GENOMIC DNA]</scope>
    <source>
        <strain evidence="2">ATCC 33406 / DSM 1761 / CIP 103989 / NBRC 15051 / NCIMB 9469 / D465</strain>
    </source>
</reference>
<gene>
    <name evidence="1" type="ordered locus">CHU_3188</name>
</gene>
<dbReference type="EMBL" id="CP000383">
    <property type="protein sequence ID" value="ABG60428.1"/>
    <property type="molecule type" value="Genomic_DNA"/>
</dbReference>
<evidence type="ECO:0000313" key="1">
    <source>
        <dbReference type="EMBL" id="ABG60428.1"/>
    </source>
</evidence>
<organism evidence="1 2">
    <name type="scientific">Cytophaga hutchinsonii (strain ATCC 33406 / DSM 1761 / CIP 103989 / NBRC 15051 / NCIMB 9469 / D465)</name>
    <dbReference type="NCBI Taxonomy" id="269798"/>
    <lineage>
        <taxon>Bacteria</taxon>
        <taxon>Pseudomonadati</taxon>
        <taxon>Bacteroidota</taxon>
        <taxon>Cytophagia</taxon>
        <taxon>Cytophagales</taxon>
        <taxon>Cytophagaceae</taxon>
        <taxon>Cytophaga</taxon>
    </lineage>
</organism>
<sequence length="252" mass="28190">MKVQNTYLIVLLFLFQVPVFAQREGAIEYEQEFIAGINFNTNAGLIGGITLRYTKLLFESKTQFHNFGLDLGIVKHPKELRYANQSGAGSFIAYKSHHLVVLRPTYGREFVLFHKGNEDGVQLDLIINGGLSFGILTPYYIQYQQPNSTVSESIPYSPDIPNFAITSIISSSGYLTGFGESKIVPGLHLKTGFSFEYGHFSNKVTGIEAGFLLEAFTQKMVMMEAPANDPGYFKNNQVFTSVYINIFYGGRK</sequence>
<dbReference type="AlphaFoldDB" id="A0A6N4SVX3"/>
<dbReference type="Proteomes" id="UP000001822">
    <property type="component" value="Chromosome"/>
</dbReference>
<keyword evidence="2" id="KW-1185">Reference proteome</keyword>